<dbReference type="AlphaFoldDB" id="A0A9P0NYU4"/>
<keyword evidence="2" id="KW-1185">Reference proteome</keyword>
<evidence type="ECO:0000313" key="2">
    <source>
        <dbReference type="Proteomes" id="UP001152888"/>
    </source>
</evidence>
<dbReference type="Proteomes" id="UP001152888">
    <property type="component" value="Unassembled WGS sequence"/>
</dbReference>
<name>A0A9P0NYU4_ACAOB</name>
<organism evidence="1 2">
    <name type="scientific">Acanthoscelides obtectus</name>
    <name type="common">Bean weevil</name>
    <name type="synonym">Bruchus obtectus</name>
    <dbReference type="NCBI Taxonomy" id="200917"/>
    <lineage>
        <taxon>Eukaryota</taxon>
        <taxon>Metazoa</taxon>
        <taxon>Ecdysozoa</taxon>
        <taxon>Arthropoda</taxon>
        <taxon>Hexapoda</taxon>
        <taxon>Insecta</taxon>
        <taxon>Pterygota</taxon>
        <taxon>Neoptera</taxon>
        <taxon>Endopterygota</taxon>
        <taxon>Coleoptera</taxon>
        <taxon>Polyphaga</taxon>
        <taxon>Cucujiformia</taxon>
        <taxon>Chrysomeloidea</taxon>
        <taxon>Chrysomelidae</taxon>
        <taxon>Bruchinae</taxon>
        <taxon>Bruchini</taxon>
        <taxon>Acanthoscelides</taxon>
    </lineage>
</organism>
<proteinExistence type="predicted"/>
<gene>
    <name evidence="1" type="ORF">ACAOBT_LOCUS3355</name>
</gene>
<comment type="caution">
    <text evidence="1">The sequence shown here is derived from an EMBL/GenBank/DDBJ whole genome shotgun (WGS) entry which is preliminary data.</text>
</comment>
<reference evidence="1" key="1">
    <citation type="submission" date="2022-03" db="EMBL/GenBank/DDBJ databases">
        <authorList>
            <person name="Sayadi A."/>
        </authorList>
    </citation>
    <scope>NUCLEOTIDE SEQUENCE</scope>
</reference>
<dbReference type="EMBL" id="CAKOFQ010006683">
    <property type="protein sequence ID" value="CAH1959757.1"/>
    <property type="molecule type" value="Genomic_DNA"/>
</dbReference>
<sequence>MLELISQKWNIAGLEGSRILFERLLPILTWIIASLKGIPLKLRRELRKVKLFSAIECRGDKRDACT</sequence>
<accession>A0A9P0NYU4</accession>
<protein>
    <submittedName>
        <fullName evidence="1">Uncharacterized protein</fullName>
    </submittedName>
</protein>
<evidence type="ECO:0000313" key="1">
    <source>
        <dbReference type="EMBL" id="CAH1959757.1"/>
    </source>
</evidence>